<dbReference type="Proteomes" id="UP000636755">
    <property type="component" value="Unassembled WGS sequence"/>
</dbReference>
<dbReference type="Gene3D" id="3.30.110.190">
    <property type="match status" value="1"/>
</dbReference>
<reference evidence="1 2" key="1">
    <citation type="submission" date="2020-08" db="EMBL/GenBank/DDBJ databases">
        <title>Genome public.</title>
        <authorList>
            <person name="Liu C."/>
            <person name="Sun Q."/>
        </authorList>
    </citation>
    <scope>NUCLEOTIDE SEQUENCE [LARGE SCALE GENOMIC DNA]</scope>
    <source>
        <strain evidence="1 2">NSJ-71</strain>
    </source>
</reference>
<protein>
    <submittedName>
        <fullName evidence="1">DUF4393 domain-containing protein</fullName>
    </submittedName>
</protein>
<dbReference type="Pfam" id="PF14337">
    <property type="entry name" value="Abi_alpha"/>
    <property type="match status" value="1"/>
</dbReference>
<dbReference type="RefSeq" id="WP_186936237.1">
    <property type="nucleotide sequence ID" value="NZ_JACOPS010000006.1"/>
</dbReference>
<dbReference type="EMBL" id="JACOPS010000006">
    <property type="protein sequence ID" value="MBC5729027.1"/>
    <property type="molecule type" value="Genomic_DNA"/>
</dbReference>
<gene>
    <name evidence="1" type="ORF">H8R91_10945</name>
</gene>
<dbReference type="InterPro" id="IPR025506">
    <property type="entry name" value="Abi_alpha"/>
</dbReference>
<name>A0ABR7HNH0_9FIRM</name>
<comment type="caution">
    <text evidence="1">The sequence shown here is derived from an EMBL/GenBank/DDBJ whole genome shotgun (WGS) entry which is preliminary data.</text>
</comment>
<accession>A0ABR7HNH0</accession>
<sequence length="271" mass="30730">MSDQNINDTAYGVTKAVLESEAVSNLTNPPTKVAGGLLADFINLTVGGIHYASIKAELKRQKKFEDFKANIQNGVDNIPTEHKVESRESIIGPALEKAKYFMNEDEIREMFEKLIVNSFDSRKIEKIHPSFSDIIQQMSPIDAQNLKCFSVEENLPICEIIEIFENKGQKTLQTNIFCSNEFCDSIEQQSISMSSLSRMGLISIAYDEYLTNAELYKIFDFLPIVRYYKNYIEYLNKSNNTNLKIELQKGVAKLTPVGKAFIDVCLRPLPT</sequence>
<keyword evidence="2" id="KW-1185">Reference proteome</keyword>
<proteinExistence type="predicted"/>
<organism evidence="1 2">
    <name type="scientific">Ruminococcus intestinalis</name>
    <dbReference type="NCBI Taxonomy" id="2763066"/>
    <lineage>
        <taxon>Bacteria</taxon>
        <taxon>Bacillati</taxon>
        <taxon>Bacillota</taxon>
        <taxon>Clostridia</taxon>
        <taxon>Eubacteriales</taxon>
        <taxon>Oscillospiraceae</taxon>
        <taxon>Ruminococcus</taxon>
    </lineage>
</organism>
<evidence type="ECO:0000313" key="2">
    <source>
        <dbReference type="Proteomes" id="UP000636755"/>
    </source>
</evidence>
<evidence type="ECO:0000313" key="1">
    <source>
        <dbReference type="EMBL" id="MBC5729027.1"/>
    </source>
</evidence>